<gene>
    <name evidence="1" type="ORF">EJB05_46858</name>
</gene>
<dbReference type="Gramene" id="TVU06823">
    <property type="protein sequence ID" value="TVU06823"/>
    <property type="gene ID" value="EJB05_46858"/>
</dbReference>
<evidence type="ECO:0008006" key="3">
    <source>
        <dbReference type="Google" id="ProtNLM"/>
    </source>
</evidence>
<protein>
    <recommendedName>
        <fullName evidence="3">Phosphoglycerate mutase-like protein</fullName>
    </recommendedName>
</protein>
<comment type="caution">
    <text evidence="1">The sequence shown here is derived from an EMBL/GenBank/DDBJ whole genome shotgun (WGS) entry which is preliminary data.</text>
</comment>
<dbReference type="SUPFAM" id="SSF53254">
    <property type="entry name" value="Phosphoglycerate mutase-like"/>
    <property type="match status" value="1"/>
</dbReference>
<dbReference type="AlphaFoldDB" id="A0A5J9T5Z7"/>
<sequence>MEAAGTAMYPLHRCKTVYLVRHAQGIHNVEGQKDPSAYMSPTLFDAQLTPLGWKQLDGWWSKRDGAACVEGKGIWQLKGQALHLEHCGTMTPFRAITHGLDINRGNT</sequence>
<name>A0A5J9T5Z7_9POAL</name>
<evidence type="ECO:0000313" key="1">
    <source>
        <dbReference type="EMBL" id="TVU06823.1"/>
    </source>
</evidence>
<dbReference type="InterPro" id="IPR029033">
    <property type="entry name" value="His_PPase_superfam"/>
</dbReference>
<organism evidence="1 2">
    <name type="scientific">Eragrostis curvula</name>
    <name type="common">weeping love grass</name>
    <dbReference type="NCBI Taxonomy" id="38414"/>
    <lineage>
        <taxon>Eukaryota</taxon>
        <taxon>Viridiplantae</taxon>
        <taxon>Streptophyta</taxon>
        <taxon>Embryophyta</taxon>
        <taxon>Tracheophyta</taxon>
        <taxon>Spermatophyta</taxon>
        <taxon>Magnoliopsida</taxon>
        <taxon>Liliopsida</taxon>
        <taxon>Poales</taxon>
        <taxon>Poaceae</taxon>
        <taxon>PACMAD clade</taxon>
        <taxon>Chloridoideae</taxon>
        <taxon>Eragrostideae</taxon>
        <taxon>Eragrostidinae</taxon>
        <taxon>Eragrostis</taxon>
    </lineage>
</organism>
<accession>A0A5J9T5Z7</accession>
<reference evidence="1 2" key="1">
    <citation type="journal article" date="2019" name="Sci. Rep.">
        <title>A high-quality genome of Eragrostis curvula grass provides insights into Poaceae evolution and supports new strategies to enhance forage quality.</title>
        <authorList>
            <person name="Carballo J."/>
            <person name="Santos B.A.C.M."/>
            <person name="Zappacosta D."/>
            <person name="Garbus I."/>
            <person name="Selva J.P."/>
            <person name="Gallo C.A."/>
            <person name="Diaz A."/>
            <person name="Albertini E."/>
            <person name="Caccamo M."/>
            <person name="Echenique V."/>
        </authorList>
    </citation>
    <scope>NUCLEOTIDE SEQUENCE [LARGE SCALE GENOMIC DNA]</scope>
    <source>
        <strain evidence="2">cv. Victoria</strain>
        <tissue evidence="1">Leaf</tissue>
    </source>
</reference>
<dbReference type="Proteomes" id="UP000324897">
    <property type="component" value="Unassembled WGS sequence"/>
</dbReference>
<keyword evidence="2" id="KW-1185">Reference proteome</keyword>
<dbReference type="OrthoDB" id="496981at2759"/>
<dbReference type="Gene3D" id="3.40.50.1240">
    <property type="entry name" value="Phosphoglycerate mutase-like"/>
    <property type="match status" value="1"/>
</dbReference>
<proteinExistence type="predicted"/>
<dbReference type="EMBL" id="RWGY01000045">
    <property type="protein sequence ID" value="TVU06823.1"/>
    <property type="molecule type" value="Genomic_DNA"/>
</dbReference>
<evidence type="ECO:0000313" key="2">
    <source>
        <dbReference type="Proteomes" id="UP000324897"/>
    </source>
</evidence>